<evidence type="ECO:0000313" key="5">
    <source>
        <dbReference type="Proteomes" id="UP001303115"/>
    </source>
</evidence>
<dbReference type="SMART" id="SM00659">
    <property type="entry name" value="RPOLCX"/>
    <property type="match status" value="1"/>
</dbReference>
<dbReference type="InterPro" id="IPR029040">
    <property type="entry name" value="RPABC4/Spt4"/>
</dbReference>
<dbReference type="Gene3D" id="2.20.28.30">
    <property type="entry name" value="RNA polymerase ii, chain L"/>
    <property type="match status" value="1"/>
</dbReference>
<evidence type="ECO:0000256" key="1">
    <source>
        <dbReference type="ARBA" id="ARBA00022723"/>
    </source>
</evidence>
<dbReference type="GO" id="GO:0006351">
    <property type="term" value="P:DNA-templated transcription"/>
    <property type="evidence" value="ECO:0007669"/>
    <property type="project" value="InterPro"/>
</dbReference>
<feature type="compositionally biased region" description="Low complexity" evidence="3">
    <location>
        <begin position="71"/>
        <end position="86"/>
    </location>
</feature>
<feature type="region of interest" description="Disordered" evidence="3">
    <location>
        <begin position="1"/>
        <end position="86"/>
    </location>
</feature>
<dbReference type="Pfam" id="PF03604">
    <property type="entry name" value="Zn_ribbon_RPAB4"/>
    <property type="match status" value="1"/>
</dbReference>
<keyword evidence="2" id="KW-0862">Zinc</keyword>
<dbReference type="GO" id="GO:0003677">
    <property type="term" value="F:DNA binding"/>
    <property type="evidence" value="ECO:0007669"/>
    <property type="project" value="InterPro"/>
</dbReference>
<keyword evidence="5" id="KW-1185">Reference proteome</keyword>
<feature type="compositionally biased region" description="Polar residues" evidence="3">
    <location>
        <begin position="50"/>
        <end position="70"/>
    </location>
</feature>
<gene>
    <name evidence="4" type="ORF">C8A01DRAFT_42845</name>
</gene>
<dbReference type="GO" id="GO:0003899">
    <property type="term" value="F:DNA-directed RNA polymerase activity"/>
    <property type="evidence" value="ECO:0007669"/>
    <property type="project" value="InterPro"/>
</dbReference>
<keyword evidence="1" id="KW-0479">Metal-binding</keyword>
<reference evidence="5" key="1">
    <citation type="journal article" date="2023" name="Mol. Phylogenet. Evol.">
        <title>Genome-scale phylogeny and comparative genomics of the fungal order Sordariales.</title>
        <authorList>
            <person name="Hensen N."/>
            <person name="Bonometti L."/>
            <person name="Westerberg I."/>
            <person name="Brannstrom I.O."/>
            <person name="Guillou S."/>
            <person name="Cros-Aarteil S."/>
            <person name="Calhoun S."/>
            <person name="Haridas S."/>
            <person name="Kuo A."/>
            <person name="Mondo S."/>
            <person name="Pangilinan J."/>
            <person name="Riley R."/>
            <person name="LaButti K."/>
            <person name="Andreopoulos B."/>
            <person name="Lipzen A."/>
            <person name="Chen C."/>
            <person name="Yan M."/>
            <person name="Daum C."/>
            <person name="Ng V."/>
            <person name="Clum A."/>
            <person name="Steindorff A."/>
            <person name="Ohm R.A."/>
            <person name="Martin F."/>
            <person name="Silar P."/>
            <person name="Natvig D.O."/>
            <person name="Lalanne C."/>
            <person name="Gautier V."/>
            <person name="Ament-Velasquez S.L."/>
            <person name="Kruys A."/>
            <person name="Hutchinson M.I."/>
            <person name="Powell A.J."/>
            <person name="Barry K."/>
            <person name="Miller A.N."/>
            <person name="Grigoriev I.V."/>
            <person name="Debuchy R."/>
            <person name="Gladieux P."/>
            <person name="Hiltunen Thoren M."/>
            <person name="Johannesson H."/>
        </authorList>
    </citation>
    <scope>NUCLEOTIDE SEQUENCE [LARGE SCALE GENOMIC DNA]</scope>
    <source>
        <strain evidence="5">CBS 284.82</strain>
    </source>
</reference>
<feature type="compositionally biased region" description="Polar residues" evidence="3">
    <location>
        <begin position="13"/>
        <end position="36"/>
    </location>
</feature>
<organism evidence="4 5">
    <name type="scientific">Parachaetomium inaequale</name>
    <dbReference type="NCBI Taxonomy" id="2588326"/>
    <lineage>
        <taxon>Eukaryota</taxon>
        <taxon>Fungi</taxon>
        <taxon>Dikarya</taxon>
        <taxon>Ascomycota</taxon>
        <taxon>Pezizomycotina</taxon>
        <taxon>Sordariomycetes</taxon>
        <taxon>Sordariomycetidae</taxon>
        <taxon>Sordariales</taxon>
        <taxon>Chaetomiaceae</taxon>
        <taxon>Parachaetomium</taxon>
    </lineage>
</organism>
<sequence>MSHREAYVPPVRQNDNPNGASTPSISQNGASTPTPRNSNSSSDDDDTPVLVQSPTRRTNIVSAAETSASLNQPQAAPAAAAQAQARMNAGRAAYDTPDQKVYYICGACNMPSGFKSNDMLRCLNCGGVTMFKPRVKQYDLSILRELRR</sequence>
<dbReference type="GO" id="GO:0046872">
    <property type="term" value="F:metal ion binding"/>
    <property type="evidence" value="ECO:0007669"/>
    <property type="project" value="UniProtKB-KW"/>
</dbReference>
<dbReference type="EMBL" id="MU854319">
    <property type="protein sequence ID" value="KAK4044419.1"/>
    <property type="molecule type" value="Genomic_DNA"/>
</dbReference>
<evidence type="ECO:0000256" key="3">
    <source>
        <dbReference type="SAM" id="MobiDB-lite"/>
    </source>
</evidence>
<evidence type="ECO:0000313" key="4">
    <source>
        <dbReference type="EMBL" id="KAK4044419.1"/>
    </source>
</evidence>
<protein>
    <submittedName>
        <fullName evidence="4">Uncharacterized protein</fullName>
    </submittedName>
</protein>
<proteinExistence type="predicted"/>
<dbReference type="Proteomes" id="UP001303115">
    <property type="component" value="Unassembled WGS sequence"/>
</dbReference>
<name>A0AAN6SVB0_9PEZI</name>
<dbReference type="AlphaFoldDB" id="A0AAN6SVB0"/>
<dbReference type="InterPro" id="IPR006591">
    <property type="entry name" value="RNAP_P/RPABC4"/>
</dbReference>
<dbReference type="SUPFAM" id="SSF63393">
    <property type="entry name" value="RNA polymerase subunits"/>
    <property type="match status" value="1"/>
</dbReference>
<evidence type="ECO:0000256" key="2">
    <source>
        <dbReference type="ARBA" id="ARBA00022833"/>
    </source>
</evidence>
<comment type="caution">
    <text evidence="4">The sequence shown here is derived from an EMBL/GenBank/DDBJ whole genome shotgun (WGS) entry which is preliminary data.</text>
</comment>
<accession>A0AAN6SVB0</accession>